<gene>
    <name evidence="4" type="ORF">SO802_026571</name>
</gene>
<sequence>MSDDMVLCKSILNEFAIKMNLEKPTYNTAQPESKGLLLVFSSLDFNGISYTDGHSGNKKEVEQLVALAVIISPL</sequence>
<reference evidence="4 5" key="1">
    <citation type="submission" date="2024-01" db="EMBL/GenBank/DDBJ databases">
        <title>A telomere-to-telomere, gap-free genome of sweet tea (Lithocarpus litseifolius).</title>
        <authorList>
            <person name="Zhou J."/>
        </authorList>
    </citation>
    <scope>NUCLEOTIDE SEQUENCE [LARGE SCALE GENOMIC DNA]</scope>
    <source>
        <strain evidence="4">Zhou-2022a</strain>
        <tissue evidence="4">Leaf</tissue>
    </source>
</reference>
<dbReference type="PANTHER" id="PTHR46031">
    <property type="match status" value="1"/>
</dbReference>
<protein>
    <recommendedName>
        <fullName evidence="3">DRBM domain-containing protein</fullName>
    </recommendedName>
</protein>
<comment type="caution">
    <text evidence="4">The sequence shown here is derived from an EMBL/GenBank/DDBJ whole genome shotgun (WGS) entry which is preliminary data.</text>
</comment>
<organism evidence="4 5">
    <name type="scientific">Lithocarpus litseifolius</name>
    <dbReference type="NCBI Taxonomy" id="425828"/>
    <lineage>
        <taxon>Eukaryota</taxon>
        <taxon>Viridiplantae</taxon>
        <taxon>Streptophyta</taxon>
        <taxon>Embryophyta</taxon>
        <taxon>Tracheophyta</taxon>
        <taxon>Spermatophyta</taxon>
        <taxon>Magnoliopsida</taxon>
        <taxon>eudicotyledons</taxon>
        <taxon>Gunneridae</taxon>
        <taxon>Pentapetalae</taxon>
        <taxon>rosids</taxon>
        <taxon>fabids</taxon>
        <taxon>Fagales</taxon>
        <taxon>Fagaceae</taxon>
        <taxon>Lithocarpus</taxon>
    </lineage>
</organism>
<dbReference type="Gene3D" id="3.30.160.20">
    <property type="match status" value="1"/>
</dbReference>
<dbReference type="EMBL" id="JAZDWU010000009">
    <property type="protein sequence ID" value="KAK9991586.1"/>
    <property type="molecule type" value="Genomic_DNA"/>
</dbReference>
<dbReference type="SUPFAM" id="SSF54768">
    <property type="entry name" value="dsRNA-binding domain-like"/>
    <property type="match status" value="1"/>
</dbReference>
<accession>A0AAW2C1R2</accession>
<dbReference type="AlphaFoldDB" id="A0AAW2C1R2"/>
<evidence type="ECO:0000256" key="2">
    <source>
        <dbReference type="ARBA" id="ARBA00022884"/>
    </source>
</evidence>
<proteinExistence type="predicted"/>
<dbReference type="InterPro" id="IPR014720">
    <property type="entry name" value="dsRBD_dom"/>
</dbReference>
<evidence type="ECO:0000256" key="1">
    <source>
        <dbReference type="ARBA" id="ARBA00022737"/>
    </source>
</evidence>
<keyword evidence="2" id="KW-0694">RNA-binding</keyword>
<dbReference type="GO" id="GO:0003723">
    <property type="term" value="F:RNA binding"/>
    <property type="evidence" value="ECO:0007669"/>
    <property type="project" value="UniProtKB-KW"/>
</dbReference>
<name>A0AAW2C1R2_9ROSI</name>
<keyword evidence="5" id="KW-1185">Reference proteome</keyword>
<evidence type="ECO:0000313" key="4">
    <source>
        <dbReference type="EMBL" id="KAK9991586.1"/>
    </source>
</evidence>
<keyword evidence="1" id="KW-0677">Repeat</keyword>
<dbReference type="PANTHER" id="PTHR46031:SF37">
    <property type="entry name" value="DRBM DOMAIN-CONTAINING PROTEIN"/>
    <property type="match status" value="1"/>
</dbReference>
<feature type="non-terminal residue" evidence="4">
    <location>
        <position position="74"/>
    </location>
</feature>
<feature type="domain" description="DRBM" evidence="3">
    <location>
        <begin position="9"/>
        <end position="69"/>
    </location>
</feature>
<dbReference type="Pfam" id="PF00035">
    <property type="entry name" value="dsrm"/>
    <property type="match status" value="1"/>
</dbReference>
<evidence type="ECO:0000313" key="5">
    <source>
        <dbReference type="Proteomes" id="UP001459277"/>
    </source>
</evidence>
<dbReference type="Proteomes" id="UP001459277">
    <property type="component" value="Unassembled WGS sequence"/>
</dbReference>
<evidence type="ECO:0000259" key="3">
    <source>
        <dbReference type="Pfam" id="PF00035"/>
    </source>
</evidence>